<feature type="domain" description="Carboxylesterase type B" evidence="1">
    <location>
        <begin position="104"/>
        <end position="261"/>
    </location>
</feature>
<dbReference type="EMBL" id="KZ824288">
    <property type="protein sequence ID" value="RAL11469.1"/>
    <property type="molecule type" value="Genomic_DNA"/>
</dbReference>
<dbReference type="Pfam" id="PF00135">
    <property type="entry name" value="COesterase"/>
    <property type="match status" value="2"/>
</dbReference>
<feature type="domain" description="Carboxylesterase type B" evidence="1">
    <location>
        <begin position="8"/>
        <end position="55"/>
    </location>
</feature>
<dbReference type="GeneID" id="37201355"/>
<dbReference type="VEuPathDB" id="FungiDB:BO97DRAFT_425466"/>
<keyword evidence="2" id="KW-0378">Hydrolase</keyword>
<dbReference type="Proteomes" id="UP000248961">
    <property type="component" value="Unassembled WGS sequence"/>
</dbReference>
<dbReference type="SUPFAM" id="SSF53474">
    <property type="entry name" value="alpha/beta-Hydrolases"/>
    <property type="match status" value="1"/>
</dbReference>
<dbReference type="InterPro" id="IPR002018">
    <property type="entry name" value="CarbesteraseB"/>
</dbReference>
<gene>
    <name evidence="2" type="ORF">BO97DRAFT_425466</name>
</gene>
<proteinExistence type="predicted"/>
<dbReference type="PANTHER" id="PTHR11559">
    <property type="entry name" value="CARBOXYLESTERASE"/>
    <property type="match status" value="1"/>
</dbReference>
<dbReference type="AlphaFoldDB" id="A0A395HVB2"/>
<keyword evidence="3" id="KW-1185">Reference proteome</keyword>
<evidence type="ECO:0000259" key="1">
    <source>
        <dbReference type="Pfam" id="PF00135"/>
    </source>
</evidence>
<evidence type="ECO:0000313" key="3">
    <source>
        <dbReference type="Proteomes" id="UP000248961"/>
    </source>
</evidence>
<accession>A0A395HVB2</accession>
<name>A0A395HVB2_ASPHC</name>
<dbReference type="STRING" id="1450537.A0A395HVB2"/>
<dbReference type="InterPro" id="IPR029058">
    <property type="entry name" value="AB_hydrolase_fold"/>
</dbReference>
<evidence type="ECO:0000313" key="2">
    <source>
        <dbReference type="EMBL" id="RAL11469.1"/>
    </source>
</evidence>
<dbReference type="Gene3D" id="3.40.50.1820">
    <property type="entry name" value="alpha/beta hydrolase"/>
    <property type="match status" value="1"/>
</dbReference>
<dbReference type="InterPro" id="IPR050309">
    <property type="entry name" value="Type-B_Carboxylest/Lipase"/>
</dbReference>
<organism evidence="2 3">
    <name type="scientific">Aspergillus homomorphus (strain CBS 101889)</name>
    <dbReference type="NCBI Taxonomy" id="1450537"/>
    <lineage>
        <taxon>Eukaryota</taxon>
        <taxon>Fungi</taxon>
        <taxon>Dikarya</taxon>
        <taxon>Ascomycota</taxon>
        <taxon>Pezizomycotina</taxon>
        <taxon>Eurotiomycetes</taxon>
        <taxon>Eurotiomycetidae</taxon>
        <taxon>Eurotiales</taxon>
        <taxon>Aspergillaceae</taxon>
        <taxon>Aspergillus</taxon>
        <taxon>Aspergillus subgen. Circumdati</taxon>
    </lineage>
</organism>
<sequence>MLNDIYPDVRQYLLVPYAQPPVGDLRWQSPQKLKKMNRRFDSTRYGPACPQYVSSYDSIWTEYSPTALLYSLGGSRTEGSTAWFTAEKTVYPKVRSLDETSLTLLNVRAAVEWVYENIESFGGNKDNIMLWAQSQGAVLTHLYTLAFPDNPLATKFGILSQPPSVIIKLTTTADVYADFDIIAKALGCNYGSDAMAELECMRKVSWVRISEFIRRYTASPSISFSSHIPDEKYIFADEPARYAARKVAPGPAIRSNVDRESASTNFTAAALTEQE</sequence>
<reference evidence="2 3" key="1">
    <citation type="submission" date="2018-02" db="EMBL/GenBank/DDBJ databases">
        <title>The genomes of Aspergillus section Nigri reveals drivers in fungal speciation.</title>
        <authorList>
            <consortium name="DOE Joint Genome Institute"/>
            <person name="Vesth T.C."/>
            <person name="Nybo J."/>
            <person name="Theobald S."/>
            <person name="Brandl J."/>
            <person name="Frisvad J.C."/>
            <person name="Nielsen K.F."/>
            <person name="Lyhne E.K."/>
            <person name="Kogle M.E."/>
            <person name="Kuo A."/>
            <person name="Riley R."/>
            <person name="Clum A."/>
            <person name="Nolan M."/>
            <person name="Lipzen A."/>
            <person name="Salamov A."/>
            <person name="Henrissat B."/>
            <person name="Wiebenga A."/>
            <person name="De vries R.P."/>
            <person name="Grigoriev I.V."/>
            <person name="Mortensen U.H."/>
            <person name="Andersen M.R."/>
            <person name="Baker S.E."/>
        </authorList>
    </citation>
    <scope>NUCLEOTIDE SEQUENCE [LARGE SCALE GENOMIC DNA]</scope>
    <source>
        <strain evidence="2 3">CBS 101889</strain>
    </source>
</reference>
<dbReference type="GO" id="GO:0016787">
    <property type="term" value="F:hydrolase activity"/>
    <property type="evidence" value="ECO:0007669"/>
    <property type="project" value="UniProtKB-KW"/>
</dbReference>
<protein>
    <submittedName>
        <fullName evidence="2">Alpha/beta-hydrolase</fullName>
    </submittedName>
</protein>
<dbReference type="OrthoDB" id="408631at2759"/>
<dbReference type="RefSeq" id="XP_025550623.1">
    <property type="nucleotide sequence ID" value="XM_025697066.1"/>
</dbReference>